<dbReference type="InterPro" id="IPR013320">
    <property type="entry name" value="ConA-like_dom_sf"/>
</dbReference>
<dbReference type="InterPro" id="IPR013319">
    <property type="entry name" value="GH11/12"/>
</dbReference>
<evidence type="ECO:0000256" key="2">
    <source>
        <dbReference type="RuleBase" id="RU361163"/>
    </source>
</evidence>
<keyword evidence="2" id="KW-0624">Polysaccharide degradation</keyword>
<dbReference type="Gene3D" id="2.60.120.180">
    <property type="match status" value="1"/>
</dbReference>
<keyword evidence="2" id="KW-0378">Hydrolase</keyword>
<dbReference type="PANTHER" id="PTHR34002">
    <property type="entry name" value="BLR1656 PROTEIN"/>
    <property type="match status" value="1"/>
</dbReference>
<dbReference type="EMBL" id="CANTFL010001451">
    <property type="protein sequence ID" value="CAI5741733.1"/>
    <property type="molecule type" value="Genomic_DNA"/>
</dbReference>
<dbReference type="SUPFAM" id="SSF49899">
    <property type="entry name" value="Concanavalin A-like lectins/glucanases"/>
    <property type="match status" value="1"/>
</dbReference>
<evidence type="ECO:0008006" key="6">
    <source>
        <dbReference type="Google" id="ProtNLM"/>
    </source>
</evidence>
<evidence type="ECO:0000256" key="3">
    <source>
        <dbReference type="SAM" id="SignalP"/>
    </source>
</evidence>
<gene>
    <name evidence="4" type="ORF">HBR001_LOCUS8622</name>
</gene>
<dbReference type="InterPro" id="IPR002594">
    <property type="entry name" value="GH12"/>
</dbReference>
<feature type="chain" id="PRO_5043404356" description="Cell 12A endoglucanase" evidence="3">
    <location>
        <begin position="22"/>
        <end position="242"/>
    </location>
</feature>
<evidence type="ECO:0000313" key="5">
    <source>
        <dbReference type="Proteomes" id="UP001162031"/>
    </source>
</evidence>
<sequence length="242" mass="26591">MKLLISTTALALLAASSSTSAQRFCGQYDSKVVPPYTVYNNLWGKNNDPSGTQCTEVLSPSGEPLSWNTSFNWAGERYQVKSFANAALTFPVVQVSSVRSIPTSIDYKYTYEGEIITNFAYDLFTSSSENGAIEYEVMVWLTALGGAWPLSTAGHPIGSATVNNVEFDLYQGMNKQVKVFSYVARKQTTSFKADLKVFFDQLPTNNNVPETQFLQKLEAGTEPFLGKNAELTVSSFSVKVVT</sequence>
<accession>A0AAV0UZU3</accession>
<reference evidence="4" key="1">
    <citation type="submission" date="2022-12" db="EMBL/GenBank/DDBJ databases">
        <authorList>
            <person name="Webb A."/>
        </authorList>
    </citation>
    <scope>NUCLEOTIDE SEQUENCE</scope>
    <source>
        <strain evidence="4">Hp1</strain>
    </source>
</reference>
<dbReference type="PANTHER" id="PTHR34002:SF9">
    <property type="entry name" value="XYLOGLUCAN-SPECIFIC ENDO-BETA-1,4-GLUCANASE A"/>
    <property type="match status" value="1"/>
</dbReference>
<protein>
    <recommendedName>
        <fullName evidence="6">Cell 12A endoglucanase</fullName>
    </recommendedName>
</protein>
<comment type="caution">
    <text evidence="4">The sequence shown here is derived from an EMBL/GenBank/DDBJ whole genome shotgun (WGS) entry which is preliminary data.</text>
</comment>
<evidence type="ECO:0000313" key="4">
    <source>
        <dbReference type="EMBL" id="CAI5741733.1"/>
    </source>
</evidence>
<keyword evidence="3" id="KW-0732">Signal</keyword>
<dbReference type="Pfam" id="PF01670">
    <property type="entry name" value="Glyco_hydro_12"/>
    <property type="match status" value="1"/>
</dbReference>
<comment type="similarity">
    <text evidence="1 2">Belongs to the glycosyl hydrolase 12 (cellulase H) family.</text>
</comment>
<keyword evidence="2" id="KW-0326">Glycosidase</keyword>
<proteinExistence type="inferred from homology"/>
<evidence type="ECO:0000256" key="1">
    <source>
        <dbReference type="ARBA" id="ARBA00005519"/>
    </source>
</evidence>
<dbReference type="GO" id="GO:0000272">
    <property type="term" value="P:polysaccharide catabolic process"/>
    <property type="evidence" value="ECO:0007669"/>
    <property type="project" value="UniProtKB-KW"/>
</dbReference>
<keyword evidence="5" id="KW-1185">Reference proteome</keyword>
<keyword evidence="2" id="KW-0119">Carbohydrate metabolism</keyword>
<feature type="signal peptide" evidence="3">
    <location>
        <begin position="1"/>
        <end position="21"/>
    </location>
</feature>
<organism evidence="4 5">
    <name type="scientific">Hyaloperonospora brassicae</name>
    <name type="common">Brassica downy mildew</name>
    <name type="synonym">Peronospora brassicae</name>
    <dbReference type="NCBI Taxonomy" id="162125"/>
    <lineage>
        <taxon>Eukaryota</taxon>
        <taxon>Sar</taxon>
        <taxon>Stramenopiles</taxon>
        <taxon>Oomycota</taxon>
        <taxon>Peronosporomycetes</taxon>
        <taxon>Peronosporales</taxon>
        <taxon>Peronosporaceae</taxon>
        <taxon>Hyaloperonospora</taxon>
    </lineage>
</organism>
<dbReference type="Proteomes" id="UP001162031">
    <property type="component" value="Unassembled WGS sequence"/>
</dbReference>
<name>A0AAV0UZU3_HYABA</name>
<dbReference type="GO" id="GO:0008810">
    <property type="term" value="F:cellulase activity"/>
    <property type="evidence" value="ECO:0007669"/>
    <property type="project" value="InterPro"/>
</dbReference>
<dbReference type="AlphaFoldDB" id="A0AAV0UZU3"/>